<dbReference type="Pfam" id="PF13424">
    <property type="entry name" value="TPR_12"/>
    <property type="match status" value="2"/>
</dbReference>
<dbReference type="SUPFAM" id="SSF48452">
    <property type="entry name" value="TPR-like"/>
    <property type="match status" value="2"/>
</dbReference>
<dbReference type="Gene3D" id="1.25.40.10">
    <property type="entry name" value="Tetratricopeptide repeat domain"/>
    <property type="match status" value="2"/>
</dbReference>
<keyword evidence="6" id="KW-1185">Reference proteome</keyword>
<keyword evidence="3" id="KW-0677">Repeat</keyword>
<evidence type="ECO:0000256" key="2">
    <source>
        <dbReference type="ARBA" id="ARBA00022490"/>
    </source>
</evidence>
<evidence type="ECO:0000313" key="6">
    <source>
        <dbReference type="Proteomes" id="UP001642464"/>
    </source>
</evidence>
<dbReference type="PANTHER" id="PTHR45783">
    <property type="entry name" value="KINESIN LIGHT CHAIN"/>
    <property type="match status" value="1"/>
</dbReference>
<dbReference type="PANTHER" id="PTHR45783:SF3">
    <property type="entry name" value="KINESIN LIGHT CHAIN"/>
    <property type="match status" value="1"/>
</dbReference>
<evidence type="ECO:0000256" key="1">
    <source>
        <dbReference type="ARBA" id="ARBA00004496"/>
    </source>
</evidence>
<dbReference type="InterPro" id="IPR002151">
    <property type="entry name" value="Kinesin_light"/>
</dbReference>
<comment type="subcellular location">
    <subcellularLocation>
        <location evidence="1">Cytoplasm</location>
    </subcellularLocation>
</comment>
<comment type="caution">
    <text evidence="5">The sequence shown here is derived from an EMBL/GenBank/DDBJ whole genome shotgun (WGS) entry which is preliminary data.</text>
</comment>
<dbReference type="Proteomes" id="UP001642464">
    <property type="component" value="Unassembled WGS sequence"/>
</dbReference>
<organism evidence="5 6">
    <name type="scientific">Durusdinium trenchii</name>
    <dbReference type="NCBI Taxonomy" id="1381693"/>
    <lineage>
        <taxon>Eukaryota</taxon>
        <taxon>Sar</taxon>
        <taxon>Alveolata</taxon>
        <taxon>Dinophyceae</taxon>
        <taxon>Suessiales</taxon>
        <taxon>Symbiodiniaceae</taxon>
        <taxon>Durusdinium</taxon>
    </lineage>
</organism>
<protein>
    <submittedName>
        <fullName evidence="5">Kinesin light chain (KLC)</fullName>
    </submittedName>
</protein>
<dbReference type="InterPro" id="IPR011990">
    <property type="entry name" value="TPR-like_helical_dom_sf"/>
</dbReference>
<sequence>MKILGETDPATLTTLNNLGGLYFTWGRWAEAEPHFFAALEGRRAVLGRLDPATLQSANNLASLFQARGRLDKAEPLFRESLAGRRNILGAEELMNEALVGRRSLLGNLHKDTLTSLNNLAGRPGATPAKNGRLLRTRGKHDEAETLYEEALRGRKELLGSAHMDTLMTANNYGRSKRGYLRVGG</sequence>
<name>A0ABP0MSH3_9DINO</name>
<accession>A0ABP0MSH3</accession>
<evidence type="ECO:0000313" key="5">
    <source>
        <dbReference type="EMBL" id="CAK9054435.1"/>
    </source>
</evidence>
<proteinExistence type="predicted"/>
<evidence type="ECO:0000256" key="4">
    <source>
        <dbReference type="ARBA" id="ARBA00022803"/>
    </source>
</evidence>
<gene>
    <name evidence="5" type="ORF">SCF082_LOCUS29547</name>
</gene>
<reference evidence="5 6" key="1">
    <citation type="submission" date="2024-02" db="EMBL/GenBank/DDBJ databases">
        <authorList>
            <person name="Chen Y."/>
            <person name="Shah S."/>
            <person name="Dougan E. K."/>
            <person name="Thang M."/>
            <person name="Chan C."/>
        </authorList>
    </citation>
    <scope>NUCLEOTIDE SEQUENCE [LARGE SCALE GENOMIC DNA]</scope>
</reference>
<dbReference type="EMBL" id="CAXAMM010023925">
    <property type="protein sequence ID" value="CAK9054435.1"/>
    <property type="molecule type" value="Genomic_DNA"/>
</dbReference>
<keyword evidence="4" id="KW-0802">TPR repeat</keyword>
<evidence type="ECO:0000256" key="3">
    <source>
        <dbReference type="ARBA" id="ARBA00022737"/>
    </source>
</evidence>
<keyword evidence="2" id="KW-0963">Cytoplasm</keyword>